<keyword evidence="10" id="KW-0238">DNA-binding</keyword>
<dbReference type="EC" id="3.1.11.1" evidence="2"/>
<evidence type="ECO:0000313" key="18">
    <source>
        <dbReference type="EMBL" id="BBD78024.1"/>
    </source>
</evidence>
<feature type="binding site" evidence="14">
    <location>
        <position position="13"/>
    </location>
    <ligand>
        <name>substrate</name>
    </ligand>
</feature>
<dbReference type="PROSITE" id="PS51785">
    <property type="entry name" value="EXOI_C"/>
    <property type="match status" value="1"/>
</dbReference>
<feature type="domain" description="ExoI SH3-like" evidence="16">
    <location>
        <begin position="202"/>
        <end position="358"/>
    </location>
</feature>
<evidence type="ECO:0000256" key="9">
    <source>
        <dbReference type="ARBA" id="ARBA00022842"/>
    </source>
</evidence>
<dbReference type="AlphaFoldDB" id="A0A2Z6DZP3"/>
<dbReference type="Pfam" id="PF00929">
    <property type="entry name" value="RNase_T"/>
    <property type="match status" value="1"/>
</dbReference>
<keyword evidence="5 15" id="KW-0479">Metal-binding</keyword>
<organism evidence="18 19">
    <name type="scientific">Hydrogenophilus thermoluteolus</name>
    <name type="common">Pseudomonas hydrogenothermophila</name>
    <dbReference type="NCBI Taxonomy" id="297"/>
    <lineage>
        <taxon>Bacteria</taxon>
        <taxon>Pseudomonadati</taxon>
        <taxon>Pseudomonadota</taxon>
        <taxon>Hydrogenophilia</taxon>
        <taxon>Hydrogenophilales</taxon>
        <taxon>Hydrogenophilaceae</taxon>
        <taxon>Hydrogenophilus</taxon>
    </lineage>
</organism>
<dbReference type="Gene3D" id="3.30.1520.20">
    <property type="entry name" value="Exonuclease ExoI, domain 2"/>
    <property type="match status" value="1"/>
</dbReference>
<keyword evidence="7" id="KW-0378">Hydrolase</keyword>
<keyword evidence="11" id="KW-0234">DNA repair</keyword>
<dbReference type="GO" id="GO:0046872">
    <property type="term" value="F:metal ion binding"/>
    <property type="evidence" value="ECO:0007669"/>
    <property type="project" value="UniProtKB-KW"/>
</dbReference>
<dbReference type="InterPro" id="IPR013620">
    <property type="entry name" value="Exonuc_1_SH3"/>
</dbReference>
<evidence type="ECO:0000256" key="5">
    <source>
        <dbReference type="ARBA" id="ARBA00022723"/>
    </source>
</evidence>
<dbReference type="InterPro" id="IPR013520">
    <property type="entry name" value="Ribonucl_H"/>
</dbReference>
<dbReference type="SMART" id="SM00479">
    <property type="entry name" value="EXOIII"/>
    <property type="match status" value="1"/>
</dbReference>
<comment type="catalytic activity">
    <reaction evidence="1">
        <text>Exonucleolytic cleavage in the 3'- to 5'-direction to yield nucleoside 5'-phosphates.</text>
        <dbReference type="EC" id="3.1.11.1"/>
    </reaction>
</comment>
<evidence type="ECO:0000256" key="2">
    <source>
        <dbReference type="ARBA" id="ARBA00012108"/>
    </source>
</evidence>
<dbReference type="Gene3D" id="1.20.1280.70">
    <property type="entry name" value="Exonuclease ExoI, domain 3"/>
    <property type="match status" value="1"/>
</dbReference>
<feature type="binding site" evidence="15">
    <location>
        <position position="186"/>
    </location>
    <ligand>
        <name>Mg(2+)</name>
        <dbReference type="ChEBI" id="CHEBI:18420"/>
        <label>2</label>
    </ligand>
</feature>
<feature type="binding site" evidence="14">
    <location>
        <position position="165"/>
    </location>
    <ligand>
        <name>substrate</name>
    </ligand>
</feature>
<dbReference type="Pfam" id="PF26016">
    <property type="entry name" value="ExoI_C"/>
    <property type="match status" value="1"/>
</dbReference>
<dbReference type="SUPFAM" id="SSF53098">
    <property type="entry name" value="Ribonuclease H-like"/>
    <property type="match status" value="1"/>
</dbReference>
<feature type="binding site" evidence="15">
    <location>
        <position position="13"/>
    </location>
    <ligand>
        <name>Mg(2+)</name>
        <dbReference type="ChEBI" id="CHEBI:18420"/>
        <label>2</label>
    </ligand>
</feature>
<keyword evidence="19" id="KW-1185">Reference proteome</keyword>
<evidence type="ECO:0000256" key="8">
    <source>
        <dbReference type="ARBA" id="ARBA00022839"/>
    </source>
</evidence>
<evidence type="ECO:0000256" key="15">
    <source>
        <dbReference type="PIRSR" id="PIRSR000977-2"/>
    </source>
</evidence>
<evidence type="ECO:0000256" key="14">
    <source>
        <dbReference type="PIRSR" id="PIRSR000977-1"/>
    </source>
</evidence>
<feature type="domain" description="ExoI C-terminal" evidence="17">
    <location>
        <begin position="364"/>
        <end position="490"/>
    </location>
</feature>
<reference evidence="18 19" key="1">
    <citation type="submission" date="2018-04" db="EMBL/GenBank/DDBJ databases">
        <title>Complete genome sequence of Hydrogenophilus thermoluteolus TH-1.</title>
        <authorList>
            <person name="Arai H."/>
        </authorList>
    </citation>
    <scope>NUCLEOTIDE SEQUENCE [LARGE SCALE GENOMIC DNA]</scope>
    <source>
        <strain evidence="18 19">TH-1</strain>
    </source>
</reference>
<keyword evidence="8" id="KW-0269">Exonuclease</keyword>
<feature type="binding site" evidence="15">
    <location>
        <position position="11"/>
    </location>
    <ligand>
        <name>Mg(2+)</name>
        <dbReference type="ChEBI" id="CHEBI:18420"/>
        <label>1</label>
    </ligand>
</feature>
<protein>
    <recommendedName>
        <fullName evidence="3">Exodeoxyribonuclease I</fullName>
        <ecNumber evidence="2">3.1.11.1</ecNumber>
    </recommendedName>
    <alternativeName>
        <fullName evidence="12">DNA deoxyribophosphodiesterase</fullName>
    </alternativeName>
</protein>
<gene>
    <name evidence="18" type="ORF">HPTL_1766</name>
</gene>
<evidence type="ECO:0000256" key="13">
    <source>
        <dbReference type="ARBA" id="ARBA00046792"/>
    </source>
</evidence>
<accession>A0A2Z6DZP3</accession>
<dbReference type="InterPro" id="IPR058561">
    <property type="entry name" value="Exonuc_1_C"/>
</dbReference>
<dbReference type="GO" id="GO:0008310">
    <property type="term" value="F:single-stranded DNA 3'-5' DNA exonuclease activity"/>
    <property type="evidence" value="ECO:0007669"/>
    <property type="project" value="UniProtKB-EC"/>
</dbReference>
<sequence length="507" mass="56177">MNDPETFLWYDFETYGSDPATTRIAQCAAIRTDATCTQILEEQVWYCRAVPDFLPDPVACAVTGLTPPLVNARDDALTEPAFAAQLLRVLSQPGTCWVGYNNVRFDDACLRYLLHRNLLDPFAHENRLDTSRWDLLDVLRLAYAFRPEGIEWPSRTDDPEAPSFKLEDLAAANAIAQPRAHDARSDVLALIALANLVRTRQPRLFAYALGLRTPARVDALLSARAPREPLWLISPFVPASQGHLSPVVVLGKRPGRRNEWLTLDLREPVARFLETPLETLHAWRFCPEVSLPESAYRPPVRTISVKKTPMLANWAAIGATDPARFGLDLDAIQSQFAVAQRYRDALHEKAEALLALGEAEFVGQTRDPEIALYGEFPGGRDRSRLAAAWQAAPDSGPDATVLQTLETALEQPTLRELAFRMRARWYPESLSDDDATRWTQLRCARVCHGAAGASLSRATFRDRFAQAAAALSEERRAELASWETEASAGCDCATTAADATAFPPVEA</sequence>
<dbReference type="GO" id="GO:0003677">
    <property type="term" value="F:DNA binding"/>
    <property type="evidence" value="ECO:0007669"/>
    <property type="project" value="UniProtKB-KW"/>
</dbReference>
<evidence type="ECO:0000259" key="17">
    <source>
        <dbReference type="PROSITE" id="PS51785"/>
    </source>
</evidence>
<comment type="cofactor">
    <cofactor evidence="15">
        <name>Mg(2+)</name>
        <dbReference type="ChEBI" id="CHEBI:18420"/>
    </cofactor>
    <text evidence="15">Binds 2 Mg(2+) ions per monomer.</text>
</comment>
<dbReference type="Pfam" id="PF08411">
    <property type="entry name" value="ExoI_SH3"/>
    <property type="match status" value="1"/>
</dbReference>
<dbReference type="InterPro" id="IPR036397">
    <property type="entry name" value="RNaseH_sf"/>
</dbReference>
<name>A0A2Z6DZP3_HYDTE</name>
<keyword evidence="4" id="KW-0540">Nuclease</keyword>
<keyword evidence="6" id="KW-0227">DNA damage</keyword>
<dbReference type="PIRSF" id="PIRSF000977">
    <property type="entry name" value="Exodeoxyribonuclease_I"/>
    <property type="match status" value="1"/>
</dbReference>
<dbReference type="Gene3D" id="3.30.420.10">
    <property type="entry name" value="Ribonuclease H-like superfamily/Ribonuclease H"/>
    <property type="match status" value="1"/>
</dbReference>
<dbReference type="NCBIfam" id="NF008746">
    <property type="entry name" value="PRK11779.1"/>
    <property type="match status" value="1"/>
</dbReference>
<dbReference type="InterPro" id="IPR034747">
    <property type="entry name" value="EXOI_SH3"/>
</dbReference>
<evidence type="ECO:0000256" key="1">
    <source>
        <dbReference type="ARBA" id="ARBA00000563"/>
    </source>
</evidence>
<dbReference type="KEGG" id="htl:HPTL_1766"/>
<evidence type="ECO:0000256" key="3">
    <source>
        <dbReference type="ARBA" id="ARBA00019900"/>
    </source>
</evidence>
<dbReference type="InterPro" id="IPR038649">
    <property type="entry name" value="EXOI_SH3_sf"/>
</dbReference>
<evidence type="ECO:0000256" key="12">
    <source>
        <dbReference type="ARBA" id="ARBA00031220"/>
    </source>
</evidence>
<dbReference type="GO" id="GO:0006281">
    <property type="term" value="P:DNA repair"/>
    <property type="evidence" value="ECO:0007669"/>
    <property type="project" value="UniProtKB-KW"/>
</dbReference>
<keyword evidence="9 15" id="KW-0460">Magnesium</keyword>
<proteinExistence type="predicted"/>
<evidence type="ECO:0000256" key="4">
    <source>
        <dbReference type="ARBA" id="ARBA00022722"/>
    </source>
</evidence>
<dbReference type="EMBL" id="AP018558">
    <property type="protein sequence ID" value="BBD78024.1"/>
    <property type="molecule type" value="Genomic_DNA"/>
</dbReference>
<evidence type="ECO:0000256" key="6">
    <source>
        <dbReference type="ARBA" id="ARBA00022763"/>
    </source>
</evidence>
<evidence type="ECO:0000313" key="19">
    <source>
        <dbReference type="Proteomes" id="UP000262004"/>
    </source>
</evidence>
<dbReference type="InterPro" id="IPR023607">
    <property type="entry name" value="Exodeoxyribonuclease_I"/>
</dbReference>
<evidence type="ECO:0000256" key="11">
    <source>
        <dbReference type="ARBA" id="ARBA00023204"/>
    </source>
</evidence>
<comment type="subunit">
    <text evidence="13">Monomer. Interacts with ssb (via C-terminus); this interaction stimulates the exonuclease activity by recruiting the enzyme to its substrate.</text>
</comment>
<evidence type="ECO:0000256" key="10">
    <source>
        <dbReference type="ARBA" id="ARBA00023125"/>
    </source>
</evidence>
<dbReference type="InterPro" id="IPR012337">
    <property type="entry name" value="RNaseH-like_sf"/>
</dbReference>
<dbReference type="Proteomes" id="UP000262004">
    <property type="component" value="Chromosome"/>
</dbReference>
<dbReference type="FunFam" id="3.30.420.10:FF:000033">
    <property type="entry name" value="Exodeoxyribonuclease I"/>
    <property type="match status" value="1"/>
</dbReference>
<dbReference type="PROSITE" id="PS51784">
    <property type="entry name" value="EXOI_SH3"/>
    <property type="match status" value="1"/>
</dbReference>
<evidence type="ECO:0000259" key="16">
    <source>
        <dbReference type="PROSITE" id="PS51784"/>
    </source>
</evidence>
<dbReference type="RefSeq" id="WP_170141325.1">
    <property type="nucleotide sequence ID" value="NZ_AP018558.1"/>
</dbReference>
<evidence type="ECO:0000256" key="7">
    <source>
        <dbReference type="ARBA" id="ARBA00022801"/>
    </source>
</evidence>